<accession>A0A5S4GMW4</accession>
<dbReference type="Proteomes" id="UP000306628">
    <property type="component" value="Unassembled WGS sequence"/>
</dbReference>
<evidence type="ECO:0000313" key="2">
    <source>
        <dbReference type="Proteomes" id="UP000306628"/>
    </source>
</evidence>
<dbReference type="OrthoDB" id="3689592at2"/>
<keyword evidence="2" id="KW-1185">Reference proteome</keyword>
<dbReference type="RefSeq" id="WP_138690760.1">
    <property type="nucleotide sequence ID" value="NZ_JBHSAZ010000026.1"/>
</dbReference>
<proteinExistence type="predicted"/>
<dbReference type="AlphaFoldDB" id="A0A5S4GMW4"/>
<gene>
    <name evidence="1" type="ORF">ETD85_17370</name>
</gene>
<dbReference type="EMBL" id="VCKX01000047">
    <property type="protein sequence ID" value="TMR34213.1"/>
    <property type="molecule type" value="Genomic_DNA"/>
</dbReference>
<reference evidence="1 2" key="1">
    <citation type="submission" date="2019-05" db="EMBL/GenBank/DDBJ databases">
        <title>Draft genome sequence of Nonomuraea zeae DSM 100528.</title>
        <authorList>
            <person name="Saricaoglu S."/>
            <person name="Isik K."/>
        </authorList>
    </citation>
    <scope>NUCLEOTIDE SEQUENCE [LARGE SCALE GENOMIC DNA]</scope>
    <source>
        <strain evidence="1 2">DSM 100528</strain>
    </source>
</reference>
<comment type="caution">
    <text evidence="1">The sequence shown here is derived from an EMBL/GenBank/DDBJ whole genome shotgun (WGS) entry which is preliminary data.</text>
</comment>
<protein>
    <submittedName>
        <fullName evidence="1">Uncharacterized protein</fullName>
    </submittedName>
</protein>
<name>A0A5S4GMW4_9ACTN</name>
<sequence>MNGIGDFDLVDRELILEIARETVSSVAPEELPLFTIVTKIYFDTNGRIPSERATRDEMLGFGLESAVVLLTPVILPVVAAILDQLAQDVARVATERGKDGLRRAIRALLRRDAGEGGEGGDGGEGGGPLVAPLTPEQLARVRLAAFEKARQMDLPGDKAALLADAVTGSLGAAG</sequence>
<evidence type="ECO:0000313" key="1">
    <source>
        <dbReference type="EMBL" id="TMR34213.1"/>
    </source>
</evidence>
<organism evidence="1 2">
    <name type="scientific">Nonomuraea zeae</name>
    <dbReference type="NCBI Taxonomy" id="1642303"/>
    <lineage>
        <taxon>Bacteria</taxon>
        <taxon>Bacillati</taxon>
        <taxon>Actinomycetota</taxon>
        <taxon>Actinomycetes</taxon>
        <taxon>Streptosporangiales</taxon>
        <taxon>Streptosporangiaceae</taxon>
        <taxon>Nonomuraea</taxon>
    </lineage>
</organism>